<evidence type="ECO:0000313" key="3">
    <source>
        <dbReference type="EMBL" id="MFC5862770.1"/>
    </source>
</evidence>
<feature type="signal peptide" evidence="2">
    <location>
        <begin position="1"/>
        <end position="16"/>
    </location>
</feature>
<feature type="chain" id="PRO_5046518468" description="Lipoprotein" evidence="2">
    <location>
        <begin position="17"/>
        <end position="325"/>
    </location>
</feature>
<dbReference type="EMBL" id="JBHSPH010000002">
    <property type="protein sequence ID" value="MFC5862770.1"/>
    <property type="molecule type" value="Genomic_DNA"/>
</dbReference>
<comment type="caution">
    <text evidence="3">The sequence shown here is derived from an EMBL/GenBank/DDBJ whole genome shotgun (WGS) entry which is preliminary data.</text>
</comment>
<dbReference type="Proteomes" id="UP001596091">
    <property type="component" value="Unassembled WGS sequence"/>
</dbReference>
<evidence type="ECO:0008006" key="5">
    <source>
        <dbReference type="Google" id="ProtNLM"/>
    </source>
</evidence>
<proteinExistence type="predicted"/>
<reference evidence="4" key="1">
    <citation type="journal article" date="2019" name="Int. J. Syst. Evol. Microbiol.">
        <title>The Global Catalogue of Microorganisms (GCM) 10K type strain sequencing project: providing services to taxonomists for standard genome sequencing and annotation.</title>
        <authorList>
            <consortium name="The Broad Institute Genomics Platform"/>
            <consortium name="The Broad Institute Genome Sequencing Center for Infectious Disease"/>
            <person name="Wu L."/>
            <person name="Ma J."/>
        </authorList>
    </citation>
    <scope>NUCLEOTIDE SEQUENCE [LARGE SCALE GENOMIC DNA]</scope>
    <source>
        <strain evidence="4">JCM 4087</strain>
    </source>
</reference>
<sequence length="325" mass="34281">MTRSLAAMVSAGLCFAACGCNQKAITQQVKALADATPPVVTQSQAAYDTANSIHNQREDYDAIDAFNNGDSAYYAKVKPLLSESQVEVRLEVLKGLQTYVKELTAISDGLDTKDLDASAKSMGGSLTALGNQQGPIIESGLGLATSTITTTTTTTTVSGGTTTSAVSSSTSPAPPITSTISTGLTKGVQALGEFLTYRVEQKELPAKVTAMDGPMKDLCGKLAAEADYLADAEEKDLDSLIVRQRQFLTSSAVIDPAVKRNEIEKMPQWQRQETAGHEQLMKLKSALEDLYMKHHALAVQLSGGNPGSLKETLSSLAEAGSSLAK</sequence>
<dbReference type="PROSITE" id="PS51257">
    <property type="entry name" value="PROKAR_LIPOPROTEIN"/>
    <property type="match status" value="1"/>
</dbReference>
<evidence type="ECO:0000256" key="2">
    <source>
        <dbReference type="SAM" id="SignalP"/>
    </source>
</evidence>
<organism evidence="3 4">
    <name type="scientific">Acidicapsa dinghuensis</name>
    <dbReference type="NCBI Taxonomy" id="2218256"/>
    <lineage>
        <taxon>Bacteria</taxon>
        <taxon>Pseudomonadati</taxon>
        <taxon>Acidobacteriota</taxon>
        <taxon>Terriglobia</taxon>
        <taxon>Terriglobales</taxon>
        <taxon>Acidobacteriaceae</taxon>
        <taxon>Acidicapsa</taxon>
    </lineage>
</organism>
<evidence type="ECO:0000313" key="4">
    <source>
        <dbReference type="Proteomes" id="UP001596091"/>
    </source>
</evidence>
<keyword evidence="2" id="KW-0732">Signal</keyword>
<accession>A0ABW1EFI7</accession>
<gene>
    <name evidence="3" type="ORF">ACFPT7_10750</name>
</gene>
<feature type="region of interest" description="Disordered" evidence="1">
    <location>
        <begin position="153"/>
        <end position="178"/>
    </location>
</feature>
<dbReference type="RefSeq" id="WP_263336627.1">
    <property type="nucleotide sequence ID" value="NZ_JAGSYH010000003.1"/>
</dbReference>
<evidence type="ECO:0000256" key="1">
    <source>
        <dbReference type="SAM" id="MobiDB-lite"/>
    </source>
</evidence>
<name>A0ABW1EFI7_9BACT</name>
<keyword evidence="4" id="KW-1185">Reference proteome</keyword>
<protein>
    <recommendedName>
        <fullName evidence="5">Lipoprotein</fullName>
    </recommendedName>
</protein>